<dbReference type="PANTHER" id="PTHR48174">
    <property type="entry name" value="DUF946 FAMILY PROTEIN"/>
    <property type="match status" value="1"/>
</dbReference>
<keyword evidence="1" id="KW-0472">Membrane</keyword>
<dbReference type="PANTHER" id="PTHR48174:SF5">
    <property type="entry name" value="VACUOLAR PROTEIN SORTING-ASSOCIATED PROTEIN 62"/>
    <property type="match status" value="1"/>
</dbReference>
<keyword evidence="2" id="KW-0732">Signal</keyword>
<evidence type="ECO:0000313" key="4">
    <source>
        <dbReference type="Proteomes" id="UP000799423"/>
    </source>
</evidence>
<dbReference type="EMBL" id="MU006343">
    <property type="protein sequence ID" value="KAF2845704.1"/>
    <property type="molecule type" value="Genomic_DNA"/>
</dbReference>
<keyword evidence="4" id="KW-1185">Reference proteome</keyword>
<feature type="transmembrane region" description="Helical" evidence="1">
    <location>
        <begin position="398"/>
        <end position="420"/>
    </location>
</feature>
<name>A0A6A7ASJ8_9PLEO</name>
<dbReference type="OrthoDB" id="188042at2759"/>
<evidence type="ECO:0000256" key="1">
    <source>
        <dbReference type="SAM" id="Phobius"/>
    </source>
</evidence>
<gene>
    <name evidence="3" type="ORF">T440DRAFT_260367</name>
</gene>
<feature type="signal peptide" evidence="2">
    <location>
        <begin position="1"/>
        <end position="26"/>
    </location>
</feature>
<reference evidence="3" key="1">
    <citation type="submission" date="2020-01" db="EMBL/GenBank/DDBJ databases">
        <authorList>
            <consortium name="DOE Joint Genome Institute"/>
            <person name="Haridas S."/>
            <person name="Albert R."/>
            <person name="Binder M."/>
            <person name="Bloem J."/>
            <person name="Labutti K."/>
            <person name="Salamov A."/>
            <person name="Andreopoulos B."/>
            <person name="Baker S.E."/>
            <person name="Barry K."/>
            <person name="Bills G."/>
            <person name="Bluhm B.H."/>
            <person name="Cannon C."/>
            <person name="Castanera R."/>
            <person name="Culley D.E."/>
            <person name="Daum C."/>
            <person name="Ezra D."/>
            <person name="Gonzalez J.B."/>
            <person name="Henrissat B."/>
            <person name="Kuo A."/>
            <person name="Liang C."/>
            <person name="Lipzen A."/>
            <person name="Lutzoni F."/>
            <person name="Magnuson J."/>
            <person name="Mondo S."/>
            <person name="Nolan M."/>
            <person name="Ohm R."/>
            <person name="Pangilinan J."/>
            <person name="Park H.-J."/>
            <person name="Ramirez L."/>
            <person name="Alfaro M."/>
            <person name="Sun H."/>
            <person name="Tritt A."/>
            <person name="Yoshinaga Y."/>
            <person name="Zwiers L.-H."/>
            <person name="Turgeon B.G."/>
            <person name="Goodwin S.B."/>
            <person name="Spatafora J.W."/>
            <person name="Crous P.W."/>
            <person name="Grigoriev I.V."/>
        </authorList>
    </citation>
    <scope>NUCLEOTIDE SEQUENCE</scope>
    <source>
        <strain evidence="3">IPT5</strain>
    </source>
</reference>
<dbReference type="InterPro" id="IPR009291">
    <property type="entry name" value="Vps62"/>
</dbReference>
<evidence type="ECO:0000256" key="2">
    <source>
        <dbReference type="SAM" id="SignalP"/>
    </source>
</evidence>
<keyword evidence="1" id="KW-1133">Transmembrane helix</keyword>
<keyword evidence="1" id="KW-0812">Transmembrane</keyword>
<sequence length="449" mass="50245">MIGQGALGSLLLAAVTLSGFPGLVTGKLVSSLLSGSNFTVPEYVTRYAPLIWLHSDDPFKPSDLLNHVRHTTPMVDGKPVSGSPELNLDNLASLNELGDQAYLTSKNDPTTEPAWLFGETPDSSGRISNAVPCCVILVQKGPRDLDAFFFYFYSYNRGANISQVLEPLDKLLGGDVTGMHFGDHVGDWEHNMIRFRDGKPTGIYYSQHGDGRAYEWDDTELSKQDGRPIVFSAYGSHANYASGGYVKSQIRYSGVPRCNLLTNHPQHSDQVHDAALVDYCDAGYRWDPILSGYFYHFDPSSITLTPLDYPASSAAYPYPTSFLYYKGTWGDSQYPDSDPRQKTVSYFHLLRFTSGPKGPLSKSLVRKGLYPDQRHKKTWMEEAVGLYMSWYPCCLKSWRGWVLAGFVVSVPVLVLVALRIKYTLVRYNYKKGYKRVEIEVPLDDMARGN</sequence>
<organism evidence="3 4">
    <name type="scientific">Plenodomus tracheiphilus IPT5</name>
    <dbReference type="NCBI Taxonomy" id="1408161"/>
    <lineage>
        <taxon>Eukaryota</taxon>
        <taxon>Fungi</taxon>
        <taxon>Dikarya</taxon>
        <taxon>Ascomycota</taxon>
        <taxon>Pezizomycotina</taxon>
        <taxon>Dothideomycetes</taxon>
        <taxon>Pleosporomycetidae</taxon>
        <taxon>Pleosporales</taxon>
        <taxon>Pleosporineae</taxon>
        <taxon>Leptosphaeriaceae</taxon>
        <taxon>Plenodomus</taxon>
    </lineage>
</organism>
<protein>
    <recommendedName>
        <fullName evidence="5">Vacuolar protein sorting-associated protein 62</fullName>
    </recommendedName>
</protein>
<evidence type="ECO:0000313" key="3">
    <source>
        <dbReference type="EMBL" id="KAF2845704.1"/>
    </source>
</evidence>
<dbReference type="Pfam" id="PF06101">
    <property type="entry name" value="Vps62"/>
    <property type="match status" value="1"/>
</dbReference>
<feature type="chain" id="PRO_5025558476" description="Vacuolar protein sorting-associated protein 62" evidence="2">
    <location>
        <begin position="27"/>
        <end position="449"/>
    </location>
</feature>
<proteinExistence type="predicted"/>
<dbReference type="AlphaFoldDB" id="A0A6A7ASJ8"/>
<evidence type="ECO:0008006" key="5">
    <source>
        <dbReference type="Google" id="ProtNLM"/>
    </source>
</evidence>
<accession>A0A6A7ASJ8</accession>
<dbReference type="Proteomes" id="UP000799423">
    <property type="component" value="Unassembled WGS sequence"/>
</dbReference>